<evidence type="ECO:0000259" key="3">
    <source>
        <dbReference type="Pfam" id="PF16403"/>
    </source>
</evidence>
<name>A0A3E4LSK0_9FIRM</name>
<keyword evidence="2" id="KW-0472">Membrane</keyword>
<evidence type="ECO:0000256" key="2">
    <source>
        <dbReference type="SAM" id="Phobius"/>
    </source>
</evidence>
<gene>
    <name evidence="4" type="ORF">DXD17_06555</name>
</gene>
<proteinExistence type="predicted"/>
<reference evidence="4 5" key="1">
    <citation type="submission" date="2018-08" db="EMBL/GenBank/DDBJ databases">
        <title>A genome reference for cultivated species of the human gut microbiota.</title>
        <authorList>
            <person name="Zou Y."/>
            <person name="Xue W."/>
            <person name="Luo G."/>
        </authorList>
    </citation>
    <scope>NUCLEOTIDE SEQUENCE [LARGE SCALE GENOMIC DNA]</scope>
    <source>
        <strain evidence="4 5">TF11-7</strain>
    </source>
</reference>
<dbReference type="Proteomes" id="UP000260793">
    <property type="component" value="Unassembled WGS sequence"/>
</dbReference>
<feature type="compositionally biased region" description="Basic and acidic residues" evidence="1">
    <location>
        <begin position="83"/>
        <end position="98"/>
    </location>
</feature>
<evidence type="ECO:0000313" key="5">
    <source>
        <dbReference type="Proteomes" id="UP000260793"/>
    </source>
</evidence>
<dbReference type="EMBL" id="QSQN01000014">
    <property type="protein sequence ID" value="RGK40511.1"/>
    <property type="molecule type" value="Genomic_DNA"/>
</dbReference>
<keyword evidence="2" id="KW-0812">Transmembrane</keyword>
<evidence type="ECO:0000313" key="4">
    <source>
        <dbReference type="EMBL" id="RGK40511.1"/>
    </source>
</evidence>
<organism evidence="4 5">
    <name type="scientific">[Ruminococcus] lactaris</name>
    <dbReference type="NCBI Taxonomy" id="46228"/>
    <lineage>
        <taxon>Bacteria</taxon>
        <taxon>Bacillati</taxon>
        <taxon>Bacillota</taxon>
        <taxon>Clostridia</taxon>
        <taxon>Lachnospirales</taxon>
        <taxon>Lachnospiraceae</taxon>
        <taxon>Mediterraneibacter</taxon>
    </lineage>
</organism>
<dbReference type="InterPro" id="IPR013783">
    <property type="entry name" value="Ig-like_fold"/>
</dbReference>
<dbReference type="InterPro" id="IPR032179">
    <property type="entry name" value="Cry22Aa_Ig-like"/>
</dbReference>
<keyword evidence="2" id="KW-1133">Transmembrane helix</keyword>
<sequence>MPTISASDKKITVGDKFEPLKDVTATDEEDGDLTPQIKVIKNTVTTKKAGTYEVTYQVTDSQGAAVTKIIKVTVEAKSTPVNPDKDKPDNDKDNGSVKTGDRINLLLWEMMLIGSSIILIYNLYRKKRKTNQ</sequence>
<dbReference type="Pfam" id="PF16403">
    <property type="entry name" value="Bact_surface_Ig-like"/>
    <property type="match status" value="1"/>
</dbReference>
<accession>A0A3E4LSK0</accession>
<comment type="caution">
    <text evidence="4">The sequence shown here is derived from an EMBL/GenBank/DDBJ whole genome shotgun (WGS) entry which is preliminary data.</text>
</comment>
<protein>
    <submittedName>
        <fullName evidence="4">DUF5011 domain-containing protein</fullName>
    </submittedName>
</protein>
<dbReference type="AlphaFoldDB" id="A0A3E4LSK0"/>
<evidence type="ECO:0000256" key="1">
    <source>
        <dbReference type="SAM" id="MobiDB-lite"/>
    </source>
</evidence>
<feature type="domain" description="Pesticidal crystal protein Cry22Aa Ig-like" evidence="3">
    <location>
        <begin position="7"/>
        <end position="74"/>
    </location>
</feature>
<feature type="transmembrane region" description="Helical" evidence="2">
    <location>
        <begin position="105"/>
        <end position="124"/>
    </location>
</feature>
<feature type="region of interest" description="Disordered" evidence="1">
    <location>
        <begin position="77"/>
        <end position="98"/>
    </location>
</feature>
<dbReference type="Gene3D" id="2.60.40.10">
    <property type="entry name" value="Immunoglobulins"/>
    <property type="match status" value="1"/>
</dbReference>